<accession>A0A448XEQ3</accession>
<evidence type="ECO:0000313" key="4">
    <source>
        <dbReference type="Proteomes" id="UP000784294"/>
    </source>
</evidence>
<organism evidence="3 4">
    <name type="scientific">Protopolystoma xenopodis</name>
    <dbReference type="NCBI Taxonomy" id="117903"/>
    <lineage>
        <taxon>Eukaryota</taxon>
        <taxon>Metazoa</taxon>
        <taxon>Spiralia</taxon>
        <taxon>Lophotrochozoa</taxon>
        <taxon>Platyhelminthes</taxon>
        <taxon>Monogenea</taxon>
        <taxon>Polyopisthocotylea</taxon>
        <taxon>Polystomatidea</taxon>
        <taxon>Polystomatidae</taxon>
        <taxon>Protopolystoma</taxon>
    </lineage>
</organism>
<evidence type="ECO:0000256" key="2">
    <source>
        <dbReference type="ARBA" id="ARBA00022803"/>
    </source>
</evidence>
<dbReference type="SUPFAM" id="SSF48452">
    <property type="entry name" value="TPR-like"/>
    <property type="match status" value="1"/>
</dbReference>
<dbReference type="GO" id="GO:0016593">
    <property type="term" value="C:Cdc73/Paf1 complex"/>
    <property type="evidence" value="ECO:0007669"/>
    <property type="project" value="TreeGrafter"/>
</dbReference>
<keyword evidence="1" id="KW-0677">Repeat</keyword>
<dbReference type="InterPro" id="IPR011990">
    <property type="entry name" value="TPR-like_helical_dom_sf"/>
</dbReference>
<protein>
    <submittedName>
        <fullName evidence="3">Uncharacterized protein</fullName>
    </submittedName>
</protein>
<dbReference type="EMBL" id="CAAALY010248660">
    <property type="protein sequence ID" value="VEL34907.1"/>
    <property type="molecule type" value="Genomic_DNA"/>
</dbReference>
<evidence type="ECO:0000313" key="3">
    <source>
        <dbReference type="EMBL" id="VEL34907.1"/>
    </source>
</evidence>
<dbReference type="InterPro" id="IPR031101">
    <property type="entry name" value="Ctr9"/>
</dbReference>
<dbReference type="GO" id="GO:0006355">
    <property type="term" value="P:regulation of DNA-templated transcription"/>
    <property type="evidence" value="ECO:0007669"/>
    <property type="project" value="InterPro"/>
</dbReference>
<dbReference type="PANTHER" id="PTHR14027">
    <property type="entry name" value="RNA POLYMERASE-ASSOCIATED PROTEIN CTR9"/>
    <property type="match status" value="1"/>
</dbReference>
<dbReference type="Proteomes" id="UP000784294">
    <property type="component" value="Unassembled WGS sequence"/>
</dbReference>
<sequence length="150" mass="17191">MSAAASFEKVLKANPNNYETLKILGSLYAQSNKADRRTQAKQLFKQVTVTDQQPDDVEAWIEYAQLLENDVNGALEAYLKALAILEQIQLDVSPELLNNVAALYFIKTDYPNSQVRYLYFTYFSIIRHFECFFLTGRCLGFKEFHSSKGI</sequence>
<dbReference type="GO" id="GO:0000993">
    <property type="term" value="F:RNA polymerase II complex binding"/>
    <property type="evidence" value="ECO:0007669"/>
    <property type="project" value="TreeGrafter"/>
</dbReference>
<dbReference type="PANTHER" id="PTHR14027:SF2">
    <property type="entry name" value="RNA POLYMERASE-ASSOCIATED PROTEIN CTR9 HOMOLOG"/>
    <property type="match status" value="1"/>
</dbReference>
<keyword evidence="4" id="KW-1185">Reference proteome</keyword>
<reference evidence="3" key="1">
    <citation type="submission" date="2018-11" db="EMBL/GenBank/DDBJ databases">
        <authorList>
            <consortium name="Pathogen Informatics"/>
        </authorList>
    </citation>
    <scope>NUCLEOTIDE SEQUENCE</scope>
</reference>
<keyword evidence="2" id="KW-0802">TPR repeat</keyword>
<name>A0A448XEQ3_9PLAT</name>
<dbReference type="GO" id="GO:0006368">
    <property type="term" value="P:transcription elongation by RNA polymerase II"/>
    <property type="evidence" value="ECO:0007669"/>
    <property type="project" value="TreeGrafter"/>
</dbReference>
<dbReference type="OrthoDB" id="343875at2759"/>
<proteinExistence type="predicted"/>
<dbReference type="Gene3D" id="1.25.40.10">
    <property type="entry name" value="Tetratricopeptide repeat domain"/>
    <property type="match status" value="1"/>
</dbReference>
<dbReference type="AlphaFoldDB" id="A0A448XEQ3"/>
<gene>
    <name evidence="3" type="ORF">PXEA_LOCUS28347</name>
</gene>
<evidence type="ECO:0000256" key="1">
    <source>
        <dbReference type="ARBA" id="ARBA00022737"/>
    </source>
</evidence>
<comment type="caution">
    <text evidence="3">The sequence shown here is derived from an EMBL/GenBank/DDBJ whole genome shotgun (WGS) entry which is preliminary data.</text>
</comment>